<reference evidence="4 5" key="1">
    <citation type="submission" date="2024-10" db="EMBL/GenBank/DDBJ databases">
        <title>Updated reference genomes for cyclostephanoid diatoms.</title>
        <authorList>
            <person name="Roberts W.R."/>
            <person name="Alverson A.J."/>
        </authorList>
    </citation>
    <scope>NUCLEOTIDE SEQUENCE [LARGE SCALE GENOMIC DNA]</scope>
    <source>
        <strain evidence="4 5">AJA276-08</strain>
    </source>
</reference>
<gene>
    <name evidence="4" type="ORF">ACHAW5_006972</name>
</gene>
<evidence type="ECO:0000256" key="1">
    <source>
        <dbReference type="ARBA" id="ARBA00022737"/>
    </source>
</evidence>
<evidence type="ECO:0000313" key="5">
    <source>
        <dbReference type="Proteomes" id="UP001530315"/>
    </source>
</evidence>
<keyword evidence="1" id="KW-0677">Repeat</keyword>
<keyword evidence="2 3" id="KW-0040">ANK repeat</keyword>
<dbReference type="Pfam" id="PF12796">
    <property type="entry name" value="Ank_2"/>
    <property type="match status" value="1"/>
</dbReference>
<dbReference type="PANTHER" id="PTHR24198:SF165">
    <property type="entry name" value="ANKYRIN REPEAT-CONTAINING PROTEIN-RELATED"/>
    <property type="match status" value="1"/>
</dbReference>
<comment type="caution">
    <text evidence="4">The sequence shown here is derived from an EMBL/GenBank/DDBJ whole genome shotgun (WGS) entry which is preliminary data.</text>
</comment>
<dbReference type="PANTHER" id="PTHR24198">
    <property type="entry name" value="ANKYRIN REPEAT AND PROTEIN KINASE DOMAIN-CONTAINING PROTEIN"/>
    <property type="match status" value="1"/>
</dbReference>
<dbReference type="InterPro" id="IPR002110">
    <property type="entry name" value="Ankyrin_rpt"/>
</dbReference>
<dbReference type="AlphaFoldDB" id="A0ABD3PFM6"/>
<name>A0ABD3PFM6_9STRA</name>
<dbReference type="PROSITE" id="PS50297">
    <property type="entry name" value="ANK_REP_REGION"/>
    <property type="match status" value="1"/>
</dbReference>
<dbReference type="PROSITE" id="PS50088">
    <property type="entry name" value="ANK_REPEAT"/>
    <property type="match status" value="2"/>
</dbReference>
<dbReference type="EMBL" id="JALLAZ020000807">
    <property type="protein sequence ID" value="KAL3786893.1"/>
    <property type="molecule type" value="Genomic_DNA"/>
</dbReference>
<dbReference type="InterPro" id="IPR036770">
    <property type="entry name" value="Ankyrin_rpt-contain_sf"/>
</dbReference>
<proteinExistence type="predicted"/>
<feature type="repeat" description="ANK" evidence="3">
    <location>
        <begin position="77"/>
        <end position="109"/>
    </location>
</feature>
<feature type="repeat" description="ANK" evidence="3">
    <location>
        <begin position="110"/>
        <end position="142"/>
    </location>
</feature>
<dbReference type="Proteomes" id="UP001530315">
    <property type="component" value="Unassembled WGS sequence"/>
</dbReference>
<organism evidence="4 5">
    <name type="scientific">Stephanodiscus triporus</name>
    <dbReference type="NCBI Taxonomy" id="2934178"/>
    <lineage>
        <taxon>Eukaryota</taxon>
        <taxon>Sar</taxon>
        <taxon>Stramenopiles</taxon>
        <taxon>Ochrophyta</taxon>
        <taxon>Bacillariophyta</taxon>
        <taxon>Coscinodiscophyceae</taxon>
        <taxon>Thalassiosirophycidae</taxon>
        <taxon>Stephanodiscales</taxon>
        <taxon>Stephanodiscaceae</taxon>
        <taxon>Stephanodiscus</taxon>
    </lineage>
</organism>
<dbReference type="Gene3D" id="1.25.40.20">
    <property type="entry name" value="Ankyrin repeat-containing domain"/>
    <property type="match status" value="1"/>
</dbReference>
<protein>
    <submittedName>
        <fullName evidence="4">Uncharacterized protein</fullName>
    </submittedName>
</protein>
<dbReference type="SUPFAM" id="SSF48403">
    <property type="entry name" value="Ankyrin repeat"/>
    <property type="match status" value="1"/>
</dbReference>
<evidence type="ECO:0000256" key="3">
    <source>
        <dbReference type="PROSITE-ProRule" id="PRU00023"/>
    </source>
</evidence>
<dbReference type="SMART" id="SM00248">
    <property type="entry name" value="ANK"/>
    <property type="match status" value="3"/>
</dbReference>
<keyword evidence="5" id="KW-1185">Reference proteome</keyword>
<accession>A0ABD3PFM6</accession>
<evidence type="ECO:0000313" key="4">
    <source>
        <dbReference type="EMBL" id="KAL3786893.1"/>
    </source>
</evidence>
<sequence>MYVSTITKKICRRQLAILPLIRLLFAVAHLPFVFSESSSELSAVDEDLFAALRKDDVVAASAALAAGASINAISPRGQQTPLMQSVLHGRVEMVRWCLDNGADTTIPERDGYTPMHGAAFQGHAVIADMLLKHGVPLRDLHKDGFEPAIRSCWGPEPRHLETLQWFLDNGVPLDDIYDKCLEMTKNPNTEAFLKGMRASDDQEEL</sequence>
<evidence type="ECO:0000256" key="2">
    <source>
        <dbReference type="ARBA" id="ARBA00023043"/>
    </source>
</evidence>